<evidence type="ECO:0000256" key="2">
    <source>
        <dbReference type="ARBA" id="ARBA00009045"/>
    </source>
</evidence>
<evidence type="ECO:0000256" key="6">
    <source>
        <dbReference type="ARBA" id="ARBA00023136"/>
    </source>
</evidence>
<feature type="transmembrane region" description="Helical" evidence="7">
    <location>
        <begin position="64"/>
        <end position="83"/>
    </location>
</feature>
<keyword evidence="4 9" id="KW-0378">Hydrolase</keyword>
<sequence>MLIIINLIVFALQFLVIFSEPEQVEKIIYTGAFIPCQLAQSCPSDIPAATFTFPAWLTLITSQFMHGGIGHIVGNMLFLSIFGNNIEDCLGHFKFLIFYILCGIAAALIQGFSSPDSIIPLLGASGAIAGVLGAYLIRFPRAKLLVIFPFFPFIPMRLPAYFFLILWFAFQFIAGTSTANIDTATGEEVGGVAYWAHAGGFIFGIILAPILGLFSSRGGANN</sequence>
<comment type="similarity">
    <text evidence="2">Belongs to the peptidase S54 family.</text>
</comment>
<feature type="transmembrane region" description="Helical" evidence="7">
    <location>
        <begin position="194"/>
        <end position="214"/>
    </location>
</feature>
<dbReference type="AlphaFoldDB" id="A0A9P1KDP5"/>
<evidence type="ECO:0000256" key="3">
    <source>
        <dbReference type="ARBA" id="ARBA00022692"/>
    </source>
</evidence>
<dbReference type="InterPro" id="IPR022764">
    <property type="entry name" value="Peptidase_S54_rhomboid_dom"/>
</dbReference>
<dbReference type="EC" id="3.4.21.-" evidence="9"/>
<dbReference type="PANTHER" id="PTHR43731">
    <property type="entry name" value="RHOMBOID PROTEASE"/>
    <property type="match status" value="1"/>
</dbReference>
<name>A0A9P1KDP5_9CYAN</name>
<dbReference type="GO" id="GO:0016020">
    <property type="term" value="C:membrane"/>
    <property type="evidence" value="ECO:0007669"/>
    <property type="project" value="UniProtKB-SubCell"/>
</dbReference>
<accession>A0A9P1KDP5</accession>
<dbReference type="InterPro" id="IPR035952">
    <property type="entry name" value="Rhomboid-like_sf"/>
</dbReference>
<evidence type="ECO:0000256" key="1">
    <source>
        <dbReference type="ARBA" id="ARBA00004141"/>
    </source>
</evidence>
<dbReference type="Gene3D" id="1.20.1540.10">
    <property type="entry name" value="Rhomboid-like"/>
    <property type="match status" value="1"/>
</dbReference>
<keyword evidence="10" id="KW-1185">Reference proteome</keyword>
<keyword evidence="5 7" id="KW-1133">Transmembrane helix</keyword>
<evidence type="ECO:0000256" key="5">
    <source>
        <dbReference type="ARBA" id="ARBA00022989"/>
    </source>
</evidence>
<evidence type="ECO:0000313" key="9">
    <source>
        <dbReference type="EMBL" id="CDM94669.1"/>
    </source>
</evidence>
<feature type="transmembrane region" description="Helical" evidence="7">
    <location>
        <begin position="118"/>
        <end position="137"/>
    </location>
</feature>
<dbReference type="GO" id="GO:0004252">
    <property type="term" value="F:serine-type endopeptidase activity"/>
    <property type="evidence" value="ECO:0007669"/>
    <property type="project" value="InterPro"/>
</dbReference>
<keyword evidence="6 7" id="KW-0472">Membrane</keyword>
<dbReference type="InterPro" id="IPR050925">
    <property type="entry name" value="Rhomboid_protease_S54"/>
</dbReference>
<gene>
    <name evidence="9" type="ORF">ARTHRO_20203</name>
</gene>
<keyword evidence="3 7" id="KW-0812">Transmembrane</keyword>
<dbReference type="SUPFAM" id="SSF144091">
    <property type="entry name" value="Rhomboid-like"/>
    <property type="match status" value="1"/>
</dbReference>
<dbReference type="PANTHER" id="PTHR43731:SF14">
    <property type="entry name" value="PRESENILIN-ASSOCIATED RHOMBOID-LIKE PROTEIN, MITOCHONDRIAL"/>
    <property type="match status" value="1"/>
</dbReference>
<dbReference type="EMBL" id="FO818640">
    <property type="protein sequence ID" value="CDM94669.1"/>
    <property type="molecule type" value="Genomic_DNA"/>
</dbReference>
<feature type="transmembrane region" description="Helical" evidence="7">
    <location>
        <begin position="95"/>
        <end position="112"/>
    </location>
</feature>
<comment type="subcellular location">
    <subcellularLocation>
        <location evidence="1">Membrane</location>
        <topology evidence="1">Multi-pass membrane protein</topology>
    </subcellularLocation>
</comment>
<proteinExistence type="inferred from homology"/>
<protein>
    <submittedName>
        <fullName evidence="9">Peptidase, S54 (Rhomboid) family</fullName>
        <ecNumber evidence="9">3.4.21.-</ecNumber>
    </submittedName>
</protein>
<evidence type="ECO:0000259" key="8">
    <source>
        <dbReference type="Pfam" id="PF01694"/>
    </source>
</evidence>
<feature type="domain" description="Peptidase S54 rhomboid" evidence="8">
    <location>
        <begin position="56"/>
        <end position="211"/>
    </location>
</feature>
<organism evidence="9 10">
    <name type="scientific">Limnospira indica PCC 8005</name>
    <dbReference type="NCBI Taxonomy" id="376219"/>
    <lineage>
        <taxon>Bacteria</taxon>
        <taxon>Bacillati</taxon>
        <taxon>Cyanobacteriota</taxon>
        <taxon>Cyanophyceae</taxon>
        <taxon>Oscillatoriophycideae</taxon>
        <taxon>Oscillatoriales</taxon>
        <taxon>Sirenicapillariaceae</taxon>
        <taxon>Limnospira</taxon>
    </lineage>
</organism>
<evidence type="ECO:0000256" key="4">
    <source>
        <dbReference type="ARBA" id="ARBA00022801"/>
    </source>
</evidence>
<dbReference type="Proteomes" id="UP000032946">
    <property type="component" value="Chromosome"/>
</dbReference>
<dbReference type="RefSeq" id="WP_006669253.1">
    <property type="nucleotide sequence ID" value="NZ_FO818640.1"/>
</dbReference>
<dbReference type="Pfam" id="PF01694">
    <property type="entry name" value="Rhomboid"/>
    <property type="match status" value="1"/>
</dbReference>
<evidence type="ECO:0000313" key="10">
    <source>
        <dbReference type="Proteomes" id="UP000032946"/>
    </source>
</evidence>
<reference evidence="9 10" key="1">
    <citation type="submission" date="2014-02" db="EMBL/GenBank/DDBJ databases">
        <authorList>
            <person name="Genoscope - CEA"/>
        </authorList>
    </citation>
    <scope>NUCLEOTIDE SEQUENCE [LARGE SCALE GENOMIC DNA]</scope>
    <source>
        <strain evidence="9 10">PCC 8005</strain>
    </source>
</reference>
<evidence type="ECO:0000256" key="7">
    <source>
        <dbReference type="SAM" id="Phobius"/>
    </source>
</evidence>